<comment type="caution">
    <text evidence="2">The sequence shown here is derived from an EMBL/GenBank/DDBJ whole genome shotgun (WGS) entry which is preliminary data.</text>
</comment>
<reference evidence="2" key="1">
    <citation type="journal article" date="2015" name="Nature">
        <title>Complex archaea that bridge the gap between prokaryotes and eukaryotes.</title>
        <authorList>
            <person name="Spang A."/>
            <person name="Saw J.H."/>
            <person name="Jorgensen S.L."/>
            <person name="Zaremba-Niedzwiedzka K."/>
            <person name="Martijn J."/>
            <person name="Lind A.E."/>
            <person name="van Eijk R."/>
            <person name="Schleper C."/>
            <person name="Guy L."/>
            <person name="Ettema T.J."/>
        </authorList>
    </citation>
    <scope>NUCLEOTIDE SEQUENCE</scope>
</reference>
<proteinExistence type="predicted"/>
<feature type="compositionally biased region" description="Basic and acidic residues" evidence="1">
    <location>
        <begin position="10"/>
        <end position="22"/>
    </location>
</feature>
<dbReference type="EMBL" id="LAZR01030219">
    <property type="protein sequence ID" value="KKL57275.1"/>
    <property type="molecule type" value="Genomic_DNA"/>
</dbReference>
<evidence type="ECO:0000313" key="2">
    <source>
        <dbReference type="EMBL" id="KKL57275.1"/>
    </source>
</evidence>
<gene>
    <name evidence="2" type="ORF">LCGC14_2237040</name>
</gene>
<organism evidence="2">
    <name type="scientific">marine sediment metagenome</name>
    <dbReference type="NCBI Taxonomy" id="412755"/>
    <lineage>
        <taxon>unclassified sequences</taxon>
        <taxon>metagenomes</taxon>
        <taxon>ecological metagenomes</taxon>
    </lineage>
</organism>
<accession>A0A0F9FJ41</accession>
<sequence>MKEGIVSTEDTVKVVGVEKPEETQETTGVIDSTLGEETEQTEQTEAGSEQTAATIDWAKHNLPQFVDKDPEYVANYIKFQNRKYGEQANELGELRKGKEEYEKLKTQITGREAPEKKTVNELSDVELAMFAEEFNRNPYAAIDKYYLPKITESLTKTIFGKVEEQFGPVLEQHATSLADKQEFSAFAKEHPDWHKYQDAMKGLMTDKYIGEEVAFEEAYKLAKLQAEKPSLFESTCSLMQKGMPFDESKEYASYKQSAAANAEAKVEQVKSEVNAAAGGLKTTTAKSATSEPVIETMDDAFA</sequence>
<evidence type="ECO:0000256" key="1">
    <source>
        <dbReference type="SAM" id="MobiDB-lite"/>
    </source>
</evidence>
<name>A0A0F9FJ41_9ZZZZ</name>
<dbReference type="AlphaFoldDB" id="A0A0F9FJ41"/>
<feature type="compositionally biased region" description="Low complexity" evidence="1">
    <location>
        <begin position="277"/>
        <end position="290"/>
    </location>
</feature>
<feature type="region of interest" description="Disordered" evidence="1">
    <location>
        <begin position="277"/>
        <end position="302"/>
    </location>
</feature>
<protein>
    <submittedName>
        <fullName evidence="2">Uncharacterized protein</fullName>
    </submittedName>
</protein>
<feature type="region of interest" description="Disordered" evidence="1">
    <location>
        <begin position="1"/>
        <end position="50"/>
    </location>
</feature>